<dbReference type="Proteomes" id="UP001194746">
    <property type="component" value="Unassembled WGS sequence"/>
</dbReference>
<organism evidence="1 2">
    <name type="scientific">Aspergillus nanangensis</name>
    <dbReference type="NCBI Taxonomy" id="2582783"/>
    <lineage>
        <taxon>Eukaryota</taxon>
        <taxon>Fungi</taxon>
        <taxon>Dikarya</taxon>
        <taxon>Ascomycota</taxon>
        <taxon>Pezizomycotina</taxon>
        <taxon>Eurotiomycetes</taxon>
        <taxon>Eurotiomycetidae</taxon>
        <taxon>Eurotiales</taxon>
        <taxon>Aspergillaceae</taxon>
        <taxon>Aspergillus</taxon>
        <taxon>Aspergillus subgen. Circumdati</taxon>
    </lineage>
</organism>
<reference evidence="1" key="2">
    <citation type="submission" date="2020-02" db="EMBL/GenBank/DDBJ databases">
        <authorList>
            <person name="Gilchrist C.L.M."/>
            <person name="Chooi Y.-H."/>
        </authorList>
    </citation>
    <scope>NUCLEOTIDE SEQUENCE</scope>
    <source>
        <strain evidence="1">MST-FP2251</strain>
    </source>
</reference>
<reference evidence="1" key="1">
    <citation type="journal article" date="2019" name="Beilstein J. Org. Chem.">
        <title>Nanangenines: drimane sesquiterpenoids as the dominant metabolite cohort of a novel Australian fungus, Aspergillus nanangensis.</title>
        <authorList>
            <person name="Lacey H.J."/>
            <person name="Gilchrist C.L.M."/>
            <person name="Crombie A."/>
            <person name="Kalaitzis J.A."/>
            <person name="Vuong D."/>
            <person name="Rutledge P.J."/>
            <person name="Turner P."/>
            <person name="Pitt J.I."/>
            <person name="Lacey E."/>
            <person name="Chooi Y.H."/>
            <person name="Piggott A.M."/>
        </authorList>
    </citation>
    <scope>NUCLEOTIDE SEQUENCE</scope>
    <source>
        <strain evidence="1">MST-FP2251</strain>
    </source>
</reference>
<gene>
    <name evidence="1" type="ORF">FE257_011705</name>
</gene>
<evidence type="ECO:0000313" key="2">
    <source>
        <dbReference type="Proteomes" id="UP001194746"/>
    </source>
</evidence>
<name>A0AAD4GY10_ASPNN</name>
<keyword evidence="2" id="KW-1185">Reference proteome</keyword>
<evidence type="ECO:0000313" key="1">
    <source>
        <dbReference type="EMBL" id="KAF9893275.1"/>
    </source>
</evidence>
<proteinExistence type="predicted"/>
<dbReference type="EMBL" id="VCAU01000008">
    <property type="protein sequence ID" value="KAF9893275.1"/>
    <property type="molecule type" value="Genomic_DNA"/>
</dbReference>
<dbReference type="AlphaFoldDB" id="A0AAD4GY10"/>
<comment type="caution">
    <text evidence="1">The sequence shown here is derived from an EMBL/GenBank/DDBJ whole genome shotgun (WGS) entry which is preliminary data.</text>
</comment>
<accession>A0AAD4GY10</accession>
<sequence length="81" mass="8923">MSSMDPNATADEAINYNKVLSQISANLQNALSTFGSASTQYQTILNMLHDCLRRIDSDRSQNFPPIDPDTLSVAMGFLNIK</sequence>
<protein>
    <submittedName>
        <fullName evidence="1">Uncharacterized protein</fullName>
    </submittedName>
</protein>